<dbReference type="RefSeq" id="WP_110098606.1">
    <property type="nucleotide sequence ID" value="NZ_CP122562.1"/>
</dbReference>
<proteinExistence type="predicted"/>
<dbReference type="AlphaFoldDB" id="A0AAJ6AP60"/>
<keyword evidence="2" id="KW-1133">Transmembrane helix</keyword>
<sequence>MAVVKSSSSSGQSGLRASDVCLVLMSVISGPLLWWFSTAISPTSAQTALSTLEYLIATACSVIGIGICALCVIYAVVSLLGVTLYRCGHRIQGVATLQVVPVAGRRLIATLCGINLLIASPAIAGETTHDGLALSDTRAIESSQREHIAGWDVSARVSPDREHTGLHTPTDVVPGWIPNLNYDTSGDDASSDAVPDVPGKTVIVGTGECLWDIAHEELGADATIHEIDLRWRQWWSHNQDVLGSDPHTVSPGTVLSSPPFRS</sequence>
<keyword evidence="2" id="KW-0472">Membrane</keyword>
<evidence type="ECO:0000256" key="2">
    <source>
        <dbReference type="SAM" id="Phobius"/>
    </source>
</evidence>
<evidence type="ECO:0008006" key="5">
    <source>
        <dbReference type="Google" id="ProtNLM"/>
    </source>
</evidence>
<feature type="region of interest" description="Disordered" evidence="1">
    <location>
        <begin position="241"/>
        <end position="262"/>
    </location>
</feature>
<evidence type="ECO:0000313" key="3">
    <source>
        <dbReference type="EMBL" id="WGH93309.1"/>
    </source>
</evidence>
<gene>
    <name evidence="3" type="ORF">QDX21_00360</name>
</gene>
<keyword evidence="2" id="KW-0812">Transmembrane</keyword>
<organism evidence="3 4">
    <name type="scientific">Auritidibacter ignavus</name>
    <dbReference type="NCBI Taxonomy" id="678932"/>
    <lineage>
        <taxon>Bacteria</taxon>
        <taxon>Bacillati</taxon>
        <taxon>Actinomycetota</taxon>
        <taxon>Actinomycetes</taxon>
        <taxon>Micrococcales</taxon>
        <taxon>Micrococcaceae</taxon>
        <taxon>Auritidibacter</taxon>
    </lineage>
</organism>
<feature type="transmembrane region" description="Helical" evidence="2">
    <location>
        <begin position="20"/>
        <end position="36"/>
    </location>
</feature>
<reference evidence="3 4" key="1">
    <citation type="submission" date="2023-03" db="EMBL/GenBank/DDBJ databases">
        <title>Complete genome sequences of several Auritidibacter ignavus strains isolated from ear infections.</title>
        <authorList>
            <person name="Baehr T."/>
            <person name="Baumhoegger A.M."/>
        </authorList>
    </citation>
    <scope>NUCLEOTIDE SEQUENCE [LARGE SCALE GENOMIC DNA]</scope>
    <source>
        <strain evidence="3 4">BABAE-6</strain>
    </source>
</reference>
<dbReference type="Proteomes" id="UP001224674">
    <property type="component" value="Chromosome"/>
</dbReference>
<feature type="transmembrane region" description="Helical" evidence="2">
    <location>
        <begin position="56"/>
        <end position="82"/>
    </location>
</feature>
<accession>A0AAJ6AP60</accession>
<dbReference type="EMBL" id="CP122566">
    <property type="protein sequence ID" value="WGH93309.1"/>
    <property type="molecule type" value="Genomic_DNA"/>
</dbReference>
<keyword evidence="4" id="KW-1185">Reference proteome</keyword>
<evidence type="ECO:0000256" key="1">
    <source>
        <dbReference type="SAM" id="MobiDB-lite"/>
    </source>
</evidence>
<name>A0AAJ6AP60_9MICC</name>
<protein>
    <recommendedName>
        <fullName evidence="5">LysM domain-containing protein</fullName>
    </recommendedName>
</protein>
<evidence type="ECO:0000313" key="4">
    <source>
        <dbReference type="Proteomes" id="UP001224674"/>
    </source>
</evidence>